<comment type="caution">
    <text evidence="1">The sequence shown here is derived from an EMBL/GenBank/DDBJ whole genome shotgun (WGS) entry which is preliminary data.</text>
</comment>
<evidence type="ECO:0000313" key="2">
    <source>
        <dbReference type="Proteomes" id="UP000790377"/>
    </source>
</evidence>
<organism evidence="1 2">
    <name type="scientific">Hygrophoropsis aurantiaca</name>
    <dbReference type="NCBI Taxonomy" id="72124"/>
    <lineage>
        <taxon>Eukaryota</taxon>
        <taxon>Fungi</taxon>
        <taxon>Dikarya</taxon>
        <taxon>Basidiomycota</taxon>
        <taxon>Agaricomycotina</taxon>
        <taxon>Agaricomycetes</taxon>
        <taxon>Agaricomycetidae</taxon>
        <taxon>Boletales</taxon>
        <taxon>Coniophorineae</taxon>
        <taxon>Hygrophoropsidaceae</taxon>
        <taxon>Hygrophoropsis</taxon>
    </lineage>
</organism>
<proteinExistence type="predicted"/>
<accession>A0ACB8AJN9</accession>
<protein>
    <submittedName>
        <fullName evidence="1">Uncharacterized protein</fullName>
    </submittedName>
</protein>
<keyword evidence="2" id="KW-1185">Reference proteome</keyword>
<name>A0ACB8AJN9_9AGAM</name>
<sequence length="281" mass="31356">MSRSATTRGSSAQVFENLQVPEDYHSLFQQPNFNADDSLFVRSQVHYPYSNGHPQLNPRHALPYRSQATSHPMHSNSSNVVPALPEPTHIMHTNAFTAGDDISRQSSKFSGGSVTPQHVSNIRQHTQNIGLAPVEQRLSSSLSTLRLTSTPFAQGIYSLLTQCGEDYLSYTIASLYSALCIQVPPRDHTVTRAVTERPTTETPPAVYSTEILYPCQYTTDCRKSLRKVKLDIAQHLTSEHNIKQTSKNFPCTWPGCLKPEPIRGDCLAKHILRHHMPPANI</sequence>
<reference evidence="1" key="1">
    <citation type="journal article" date="2021" name="New Phytol.">
        <title>Evolutionary innovations through gain and loss of genes in the ectomycorrhizal Boletales.</title>
        <authorList>
            <person name="Wu G."/>
            <person name="Miyauchi S."/>
            <person name="Morin E."/>
            <person name="Kuo A."/>
            <person name="Drula E."/>
            <person name="Varga T."/>
            <person name="Kohler A."/>
            <person name="Feng B."/>
            <person name="Cao Y."/>
            <person name="Lipzen A."/>
            <person name="Daum C."/>
            <person name="Hundley H."/>
            <person name="Pangilinan J."/>
            <person name="Johnson J."/>
            <person name="Barry K."/>
            <person name="LaButti K."/>
            <person name="Ng V."/>
            <person name="Ahrendt S."/>
            <person name="Min B."/>
            <person name="Choi I.G."/>
            <person name="Park H."/>
            <person name="Plett J.M."/>
            <person name="Magnuson J."/>
            <person name="Spatafora J.W."/>
            <person name="Nagy L.G."/>
            <person name="Henrissat B."/>
            <person name="Grigoriev I.V."/>
            <person name="Yang Z.L."/>
            <person name="Xu J."/>
            <person name="Martin F.M."/>
        </authorList>
    </citation>
    <scope>NUCLEOTIDE SEQUENCE</scope>
    <source>
        <strain evidence="1">ATCC 28755</strain>
    </source>
</reference>
<evidence type="ECO:0000313" key="1">
    <source>
        <dbReference type="EMBL" id="KAH7913144.1"/>
    </source>
</evidence>
<dbReference type="Proteomes" id="UP000790377">
    <property type="component" value="Unassembled WGS sequence"/>
</dbReference>
<gene>
    <name evidence="1" type="ORF">BJ138DRAFT_667572</name>
</gene>
<dbReference type="EMBL" id="MU267636">
    <property type="protein sequence ID" value="KAH7913144.1"/>
    <property type="molecule type" value="Genomic_DNA"/>
</dbReference>